<keyword evidence="4" id="KW-1185">Reference proteome</keyword>
<dbReference type="InterPro" id="IPR002818">
    <property type="entry name" value="DJ-1/PfpI"/>
</dbReference>
<keyword evidence="3" id="KW-0645">Protease</keyword>
<evidence type="ECO:0000256" key="1">
    <source>
        <dbReference type="ARBA" id="ARBA00008542"/>
    </source>
</evidence>
<dbReference type="PANTHER" id="PTHR42733:SF12">
    <property type="entry name" value="PROTEINASE"/>
    <property type="match status" value="1"/>
</dbReference>
<dbReference type="SUPFAM" id="SSF52317">
    <property type="entry name" value="Class I glutamine amidotransferase-like"/>
    <property type="match status" value="1"/>
</dbReference>
<name>A0A378LUZ0_9GAMM</name>
<keyword evidence="3" id="KW-0378">Hydrolase</keyword>
<keyword evidence="3" id="KW-0326">Glycosidase</keyword>
<dbReference type="GO" id="GO:0006508">
    <property type="term" value="P:proteolysis"/>
    <property type="evidence" value="ECO:0007669"/>
    <property type="project" value="UniProtKB-KW"/>
</dbReference>
<evidence type="ECO:0000313" key="4">
    <source>
        <dbReference type="Proteomes" id="UP000255297"/>
    </source>
</evidence>
<dbReference type="GO" id="GO:0016798">
    <property type="term" value="F:hydrolase activity, acting on glycosyl bonds"/>
    <property type="evidence" value="ECO:0007669"/>
    <property type="project" value="UniProtKB-KW"/>
</dbReference>
<accession>A0A378LUZ0</accession>
<dbReference type="RefSeq" id="WP_031565164.1">
    <property type="nucleotide sequence ID" value="NZ_CAAAIS010000001.1"/>
</dbReference>
<protein>
    <submittedName>
        <fullName evidence="3">Intracellular protease, ThiJ/PfpI family</fullName>
        <ecNumber evidence="3">3.2.-.-</ecNumber>
    </submittedName>
</protein>
<organism evidence="3 4">
    <name type="scientific">Legionella wadsworthii</name>
    <dbReference type="NCBI Taxonomy" id="28088"/>
    <lineage>
        <taxon>Bacteria</taxon>
        <taxon>Pseudomonadati</taxon>
        <taxon>Pseudomonadota</taxon>
        <taxon>Gammaproteobacteria</taxon>
        <taxon>Legionellales</taxon>
        <taxon>Legionellaceae</taxon>
        <taxon>Legionella</taxon>
    </lineage>
</organism>
<comment type="similarity">
    <text evidence="1">Belongs to the peptidase C56 family.</text>
</comment>
<dbReference type="InterPro" id="IPR006286">
    <property type="entry name" value="C56_PfpI-like"/>
</dbReference>
<dbReference type="NCBIfam" id="TIGR01382">
    <property type="entry name" value="PfpI"/>
    <property type="match status" value="1"/>
</dbReference>
<dbReference type="GO" id="GO:0008233">
    <property type="term" value="F:peptidase activity"/>
    <property type="evidence" value="ECO:0007669"/>
    <property type="project" value="UniProtKB-KW"/>
</dbReference>
<reference evidence="3 4" key="1">
    <citation type="submission" date="2018-06" db="EMBL/GenBank/DDBJ databases">
        <authorList>
            <consortium name="Pathogen Informatics"/>
            <person name="Doyle S."/>
        </authorList>
    </citation>
    <scope>NUCLEOTIDE SEQUENCE [LARGE SCALE GENOMIC DNA]</scope>
    <source>
        <strain evidence="3 4">NCTC11532</strain>
    </source>
</reference>
<dbReference type="AlphaFoldDB" id="A0A378LUZ0"/>
<dbReference type="PROSITE" id="PS51276">
    <property type="entry name" value="PEPTIDASE_C56_PFPI"/>
    <property type="match status" value="1"/>
</dbReference>
<dbReference type="CDD" id="cd03134">
    <property type="entry name" value="GATase1_PfpI_like"/>
    <property type="match status" value="1"/>
</dbReference>
<dbReference type="PANTHER" id="PTHR42733">
    <property type="entry name" value="DJ-1 PROTEIN"/>
    <property type="match status" value="1"/>
</dbReference>
<dbReference type="InterPro" id="IPR029062">
    <property type="entry name" value="Class_I_gatase-like"/>
</dbReference>
<dbReference type="EMBL" id="UGPB01000001">
    <property type="protein sequence ID" value="STY29649.1"/>
    <property type="molecule type" value="Genomic_DNA"/>
</dbReference>
<proteinExistence type="inferred from homology"/>
<gene>
    <name evidence="3" type="primary">yfkM_1</name>
    <name evidence="3" type="ORF">NCTC11532_01847</name>
</gene>
<evidence type="ECO:0000313" key="3">
    <source>
        <dbReference type="EMBL" id="STY29649.1"/>
    </source>
</evidence>
<dbReference type="Gene3D" id="3.40.50.880">
    <property type="match status" value="1"/>
</dbReference>
<feature type="domain" description="DJ-1/PfpI" evidence="2">
    <location>
        <begin position="9"/>
        <end position="175"/>
    </location>
</feature>
<sequence length="183" mass="20518">MMNSLDGVKIAILLADGFEQVEMVKPREALQKQGAQTYLISNKTTVQGWNHADKADSFHVDVLLENAIPDDYDALILPGGVMNPDTLRTLPEAVEFTQKMDEQKKIIAAICHGPWLLINAQLVKEKHLTSWPSVKTDLMNAGAVWVDKPVVQDGNLITSRKPDDIPEFNKVIVEQLKQYKQRS</sequence>
<dbReference type="STRING" id="1122170.GCA_000701265_00639"/>
<dbReference type="Proteomes" id="UP000255297">
    <property type="component" value="Unassembled WGS sequence"/>
</dbReference>
<dbReference type="EC" id="3.2.-.-" evidence="3"/>
<dbReference type="Pfam" id="PF01965">
    <property type="entry name" value="DJ-1_PfpI"/>
    <property type="match status" value="1"/>
</dbReference>
<evidence type="ECO:0000259" key="2">
    <source>
        <dbReference type="Pfam" id="PF01965"/>
    </source>
</evidence>